<organism evidence="8 9">
    <name type="scientific">Thermoflavimicrobium daqui</name>
    <dbReference type="NCBI Taxonomy" id="2137476"/>
    <lineage>
        <taxon>Bacteria</taxon>
        <taxon>Bacillati</taxon>
        <taxon>Bacillota</taxon>
        <taxon>Bacilli</taxon>
        <taxon>Bacillales</taxon>
        <taxon>Thermoactinomycetaceae</taxon>
        <taxon>Thermoflavimicrobium</taxon>
    </lineage>
</organism>
<proteinExistence type="inferred from homology"/>
<dbReference type="PROSITE" id="PS50889">
    <property type="entry name" value="S4"/>
    <property type="match status" value="1"/>
</dbReference>
<dbReference type="SUPFAM" id="SSF55174">
    <property type="entry name" value="Alpha-L RNA-binding motif"/>
    <property type="match status" value="1"/>
</dbReference>
<dbReference type="InterPro" id="IPR006145">
    <property type="entry name" value="PsdUridine_synth_RsuA/RluA"/>
</dbReference>
<name>A0A364K1E1_9BACL</name>
<keyword evidence="5" id="KW-0694">RNA-binding</keyword>
<dbReference type="GO" id="GO:0140098">
    <property type="term" value="F:catalytic activity, acting on RNA"/>
    <property type="evidence" value="ECO:0007669"/>
    <property type="project" value="UniProtKB-ARBA"/>
</dbReference>
<dbReference type="InterPro" id="IPR050188">
    <property type="entry name" value="RluA_PseudoU_synthase"/>
</dbReference>
<dbReference type="InterPro" id="IPR020103">
    <property type="entry name" value="PsdUridine_synth_cat_dom_sf"/>
</dbReference>
<dbReference type="CDD" id="cd00165">
    <property type="entry name" value="S4"/>
    <property type="match status" value="1"/>
</dbReference>
<dbReference type="RefSeq" id="WP_113660167.1">
    <property type="nucleotide sequence ID" value="NZ_KZ845675.1"/>
</dbReference>
<reference evidence="8 9" key="2">
    <citation type="submission" date="2018-06" db="EMBL/GenBank/DDBJ databases">
        <authorList>
            <person name="Zhirakovskaya E."/>
        </authorList>
    </citation>
    <scope>NUCLEOTIDE SEQUENCE [LARGE SCALE GENOMIC DNA]</scope>
    <source>
        <strain evidence="8 9">FBKL4.011</strain>
    </source>
</reference>
<dbReference type="PANTHER" id="PTHR21600">
    <property type="entry name" value="MITOCHONDRIAL RNA PSEUDOURIDINE SYNTHASE"/>
    <property type="match status" value="1"/>
</dbReference>
<comment type="catalytic activity">
    <reaction evidence="1 6">
        <text>a uridine in RNA = a pseudouridine in RNA</text>
        <dbReference type="Rhea" id="RHEA:48348"/>
        <dbReference type="Rhea" id="RHEA-COMP:12068"/>
        <dbReference type="Rhea" id="RHEA-COMP:12069"/>
        <dbReference type="ChEBI" id="CHEBI:65314"/>
        <dbReference type="ChEBI" id="CHEBI:65315"/>
    </reaction>
</comment>
<feature type="domain" description="Pseudouridine synthase RsuA/RluA-like" evidence="7">
    <location>
        <begin position="92"/>
        <end position="244"/>
    </location>
</feature>
<accession>A0A364K1E1</accession>
<sequence length="306" mass="35543">MVDKQATFVYQVAETDDGKMLRQVLESHFGFSKRMMRRLKLHQLVTVNGDVIYFTQRVHSGDRIVIRMMEEELPEYLIPQKVPFHLVYEDEDIVVVDKPPGLVVHPTRSHPEYTLANGLFYHWQKLGQMHKMRPVTRLDKDTSGLMVIAKHAYGHAYLAEQMKKKRYQRMYVAIVHGQMAQDSGTIDAPIGLDLNHAIARKVDFGEGGDSAITHYQVVERYPTATKVRLQLETGRTHQIRVHLAWLGYPIFGDSLYGIGTDMQDIPRQALHATYLRIYHPRYKEWKEWESTLPLDMCKLIETLQRG</sequence>
<comment type="caution">
    <text evidence="8">The sequence shown here is derived from an EMBL/GenBank/DDBJ whole genome shotgun (WGS) entry which is preliminary data.</text>
</comment>
<evidence type="ECO:0000256" key="1">
    <source>
        <dbReference type="ARBA" id="ARBA00000073"/>
    </source>
</evidence>
<feature type="active site" evidence="4">
    <location>
        <position position="139"/>
    </location>
</feature>
<dbReference type="Gene3D" id="3.30.2350.10">
    <property type="entry name" value="Pseudouridine synthase"/>
    <property type="match status" value="1"/>
</dbReference>
<keyword evidence="3 6" id="KW-0413">Isomerase</keyword>
<dbReference type="GO" id="GO:0009982">
    <property type="term" value="F:pseudouridine synthase activity"/>
    <property type="evidence" value="ECO:0007669"/>
    <property type="project" value="InterPro"/>
</dbReference>
<dbReference type="GO" id="GO:0003723">
    <property type="term" value="F:RNA binding"/>
    <property type="evidence" value="ECO:0007669"/>
    <property type="project" value="UniProtKB-KW"/>
</dbReference>
<dbReference type="EC" id="5.4.99.-" evidence="6"/>
<dbReference type="AlphaFoldDB" id="A0A364K1E1"/>
<keyword evidence="9" id="KW-1185">Reference proteome</keyword>
<dbReference type="PROSITE" id="PS01129">
    <property type="entry name" value="PSI_RLU"/>
    <property type="match status" value="1"/>
</dbReference>
<evidence type="ECO:0000256" key="6">
    <source>
        <dbReference type="RuleBase" id="RU362028"/>
    </source>
</evidence>
<dbReference type="PANTHER" id="PTHR21600:SF44">
    <property type="entry name" value="RIBOSOMAL LARGE SUBUNIT PSEUDOURIDINE SYNTHASE D"/>
    <property type="match status" value="1"/>
</dbReference>
<dbReference type="GO" id="GO:0000455">
    <property type="term" value="P:enzyme-directed rRNA pseudouridine synthesis"/>
    <property type="evidence" value="ECO:0007669"/>
    <property type="project" value="TreeGrafter"/>
</dbReference>
<dbReference type="InterPro" id="IPR006225">
    <property type="entry name" value="PsdUridine_synth_RluC/D"/>
</dbReference>
<dbReference type="CDD" id="cd02869">
    <property type="entry name" value="PseudoU_synth_RluA_like"/>
    <property type="match status" value="1"/>
</dbReference>
<gene>
    <name evidence="8" type="ORF">DL897_16195</name>
</gene>
<dbReference type="InterPro" id="IPR006224">
    <property type="entry name" value="PsdUridine_synth_RluA-like_CS"/>
</dbReference>
<evidence type="ECO:0000256" key="2">
    <source>
        <dbReference type="ARBA" id="ARBA00010876"/>
    </source>
</evidence>
<dbReference type="EMBL" id="QJKK01000013">
    <property type="protein sequence ID" value="RAL21494.1"/>
    <property type="molecule type" value="Genomic_DNA"/>
</dbReference>
<protein>
    <recommendedName>
        <fullName evidence="6">Pseudouridine synthase</fullName>
        <ecNumber evidence="6">5.4.99.-</ecNumber>
    </recommendedName>
</protein>
<dbReference type="SUPFAM" id="SSF55120">
    <property type="entry name" value="Pseudouridine synthase"/>
    <property type="match status" value="1"/>
</dbReference>
<evidence type="ECO:0000313" key="9">
    <source>
        <dbReference type="Proteomes" id="UP000251213"/>
    </source>
</evidence>
<dbReference type="Pfam" id="PF00849">
    <property type="entry name" value="PseudoU_synth_2"/>
    <property type="match status" value="1"/>
</dbReference>
<evidence type="ECO:0000256" key="4">
    <source>
        <dbReference type="PIRSR" id="PIRSR606225-1"/>
    </source>
</evidence>
<dbReference type="Proteomes" id="UP000251213">
    <property type="component" value="Unassembled WGS sequence"/>
</dbReference>
<evidence type="ECO:0000259" key="7">
    <source>
        <dbReference type="Pfam" id="PF00849"/>
    </source>
</evidence>
<comment type="function">
    <text evidence="6">Responsible for synthesis of pseudouridine from uracil.</text>
</comment>
<comment type="similarity">
    <text evidence="2 6">Belongs to the pseudouridine synthase RluA family.</text>
</comment>
<reference evidence="8 9" key="1">
    <citation type="submission" date="2018-06" db="EMBL/GenBank/DDBJ databases">
        <title>Thermoflavimicrobium daqus sp. nov., a thermophilic microbe isolated from Moutai-flavour Daqu.</title>
        <authorList>
            <person name="Wang X."/>
            <person name="Zhou H."/>
        </authorList>
    </citation>
    <scope>NUCLEOTIDE SEQUENCE [LARGE SCALE GENOMIC DNA]</scope>
    <source>
        <strain evidence="8 9">FBKL4.011</strain>
    </source>
</reference>
<evidence type="ECO:0000256" key="5">
    <source>
        <dbReference type="PROSITE-ProRule" id="PRU00182"/>
    </source>
</evidence>
<dbReference type="OrthoDB" id="9773999at2"/>
<evidence type="ECO:0000313" key="8">
    <source>
        <dbReference type="EMBL" id="RAL21494.1"/>
    </source>
</evidence>
<dbReference type="NCBIfam" id="TIGR00005">
    <property type="entry name" value="rluA_subfam"/>
    <property type="match status" value="1"/>
</dbReference>
<evidence type="ECO:0000256" key="3">
    <source>
        <dbReference type="ARBA" id="ARBA00023235"/>
    </source>
</evidence>